<feature type="transmembrane region" description="Helical" evidence="1">
    <location>
        <begin position="293"/>
        <end position="314"/>
    </location>
</feature>
<dbReference type="Pfam" id="PF13968">
    <property type="entry name" value="DUF4220"/>
    <property type="match status" value="1"/>
</dbReference>
<dbReference type="InterPro" id="IPR007658">
    <property type="entry name" value="DUF594"/>
</dbReference>
<feature type="transmembrane region" description="Helical" evidence="1">
    <location>
        <begin position="48"/>
        <end position="69"/>
    </location>
</feature>
<reference evidence="3" key="1">
    <citation type="journal article" date="2023" name="Plant J.">
        <title>Genome sequences and population genomics provide insights into the demographic history, inbreeding, and mutation load of two 'living fossil' tree species of Dipteronia.</title>
        <authorList>
            <person name="Feng Y."/>
            <person name="Comes H.P."/>
            <person name="Chen J."/>
            <person name="Zhu S."/>
            <person name="Lu R."/>
            <person name="Zhang X."/>
            <person name="Li P."/>
            <person name="Qiu J."/>
            <person name="Olsen K.M."/>
            <person name="Qiu Y."/>
        </authorList>
    </citation>
    <scope>NUCLEOTIDE SEQUENCE</scope>
    <source>
        <strain evidence="3">KIB01</strain>
    </source>
</reference>
<feature type="transmembrane region" description="Helical" evidence="1">
    <location>
        <begin position="89"/>
        <end position="110"/>
    </location>
</feature>
<organism evidence="3 4">
    <name type="scientific">Dipteronia dyeriana</name>
    <dbReference type="NCBI Taxonomy" id="168575"/>
    <lineage>
        <taxon>Eukaryota</taxon>
        <taxon>Viridiplantae</taxon>
        <taxon>Streptophyta</taxon>
        <taxon>Embryophyta</taxon>
        <taxon>Tracheophyta</taxon>
        <taxon>Spermatophyta</taxon>
        <taxon>Magnoliopsida</taxon>
        <taxon>eudicotyledons</taxon>
        <taxon>Gunneridae</taxon>
        <taxon>Pentapetalae</taxon>
        <taxon>rosids</taxon>
        <taxon>malvids</taxon>
        <taxon>Sapindales</taxon>
        <taxon>Sapindaceae</taxon>
        <taxon>Hippocastanoideae</taxon>
        <taxon>Acereae</taxon>
        <taxon>Dipteronia</taxon>
    </lineage>
</organism>
<evidence type="ECO:0000313" key="3">
    <source>
        <dbReference type="EMBL" id="KAK2636629.1"/>
    </source>
</evidence>
<feature type="domain" description="DUF4220" evidence="2">
    <location>
        <begin position="51"/>
        <end position="367"/>
    </location>
</feature>
<dbReference type="Proteomes" id="UP001280121">
    <property type="component" value="Unassembled WGS sequence"/>
</dbReference>
<dbReference type="AlphaFoldDB" id="A0AAD9WMC1"/>
<keyword evidence="1" id="KW-1133">Transmembrane helix</keyword>
<keyword evidence="1" id="KW-0812">Transmembrane</keyword>
<feature type="transmembrane region" description="Helical" evidence="1">
    <location>
        <begin position="141"/>
        <end position="159"/>
    </location>
</feature>
<dbReference type="InterPro" id="IPR025315">
    <property type="entry name" value="DUF4220"/>
</dbReference>
<keyword evidence="1" id="KW-0472">Membrane</keyword>
<evidence type="ECO:0000259" key="2">
    <source>
        <dbReference type="Pfam" id="PF13968"/>
    </source>
</evidence>
<keyword evidence="4" id="KW-1185">Reference proteome</keyword>
<accession>A0AAD9WMC1</accession>
<dbReference type="EMBL" id="JANJYI010000009">
    <property type="protein sequence ID" value="KAK2636629.1"/>
    <property type="molecule type" value="Genomic_DNA"/>
</dbReference>
<proteinExistence type="predicted"/>
<evidence type="ECO:0000313" key="4">
    <source>
        <dbReference type="Proteomes" id="UP001280121"/>
    </source>
</evidence>
<feature type="transmembrane region" description="Helical" evidence="1">
    <location>
        <begin position="117"/>
        <end position="135"/>
    </location>
</feature>
<feature type="transmembrane region" description="Helical" evidence="1">
    <location>
        <begin position="260"/>
        <end position="281"/>
    </location>
</feature>
<dbReference type="Pfam" id="PF04578">
    <property type="entry name" value="DUF594"/>
    <property type="match status" value="1"/>
</dbReference>
<protein>
    <recommendedName>
        <fullName evidence="2">DUF4220 domain-containing protein</fullName>
    </recommendedName>
</protein>
<comment type="caution">
    <text evidence="3">The sequence shown here is derived from an EMBL/GenBank/DDBJ whole genome shotgun (WGS) entry which is preliminary data.</text>
</comment>
<gene>
    <name evidence="3" type="ORF">Ddye_031421</name>
</gene>
<feature type="transmembrane region" description="Helical" evidence="1">
    <location>
        <begin position="12"/>
        <end position="36"/>
    </location>
</feature>
<dbReference type="PANTHER" id="PTHR31325">
    <property type="entry name" value="OS01G0798800 PROTEIN-RELATED"/>
    <property type="match status" value="1"/>
</dbReference>
<evidence type="ECO:0000256" key="1">
    <source>
        <dbReference type="SAM" id="Phobius"/>
    </source>
</evidence>
<sequence>MHLFLEKLRKVWIGWEVRGLILVSLVLQIILIMFGSRRKFTASVMVRFLVWSAYMIADSVATFALGNIGSSQSDNCDNKLSESSNVLQAFWAPFLLLHLAGPDTITAYALEDNELWIRHFLVLVVQVGVAFYVFFRSWSDNALTFIAIPMFITGIIKYGERTLVLRSSSADKFKHSLLSFPLFDPPSENNYIVQAYFLFKRSACLFSNMIIDYYGRNDPSYTIINNKQAEEAFKVVEAELGFLFDVLYTKATIVYSRFGIFLRCISFFSSFCALIVFSIIIDIHSYPIADISLTYLLLVSAVFLEVYALILSLLSDWTKVWLIKLKTVEYKPKFLFHLLRKVVQHFPSVINPCKRPSRSMAQYNLISSCLKEKSATAIGVFIRDLVGEMVDLRYLYLPRKEVDKDLQEAIFKHLQHKSKKIMENFDDYIGKSQLLKELLDRRGDFVIEEMNLPDKSKWSAIEVDFDHSLLAWHIATNLCYYPELKPDNDTPPHSKRNISKCLSDYMVYLLVFCPSMLSKGVSFEKKYEDTCNAIKSGISIQSKGKSDEKSQMATACEDFLENVKDDRGADDMSVLHVGCKLAKRLRSNEIEDKWEMISEVWIEMLTYAANRCAWKEHGQQLRNGGELLTHISLLMTHLGLSEQYEMKKTSILALPDREWNHLL</sequence>
<name>A0AAD9WMC1_9ROSI</name>